<evidence type="ECO:0000256" key="1">
    <source>
        <dbReference type="ARBA" id="ARBA00001946"/>
    </source>
</evidence>
<dbReference type="EMBL" id="BLJY01000008">
    <property type="protein sequence ID" value="GFF18268.1"/>
    <property type="molecule type" value="Genomic_DNA"/>
</dbReference>
<comment type="similarity">
    <text evidence="2 4">Belongs to the terpene synthase family.</text>
</comment>
<keyword evidence="6" id="KW-1185">Reference proteome</keyword>
<proteinExistence type="inferred from homology"/>
<dbReference type="Pfam" id="PF19086">
    <property type="entry name" value="Terpene_syn_C_2"/>
    <property type="match status" value="1"/>
</dbReference>
<dbReference type="VEuPathDB" id="FungiDB:ATEG_01769"/>
<keyword evidence="4" id="KW-0456">Lyase</keyword>
<reference evidence="5 6" key="1">
    <citation type="submission" date="2020-01" db="EMBL/GenBank/DDBJ databases">
        <title>Aspergillus terreus IFO 6365 whole genome shotgun sequence.</title>
        <authorList>
            <person name="Kanamasa S."/>
            <person name="Takahashi H."/>
        </authorList>
    </citation>
    <scope>NUCLEOTIDE SEQUENCE [LARGE SCALE GENOMIC DNA]</scope>
    <source>
        <strain evidence="5 6">IFO 6365</strain>
    </source>
</reference>
<gene>
    <name evidence="5" type="ORF">ATEIFO6365_0008021200</name>
</gene>
<dbReference type="AlphaFoldDB" id="A0A5M3ZA39"/>
<dbReference type="GO" id="GO:0008299">
    <property type="term" value="P:isoprenoid biosynthetic process"/>
    <property type="evidence" value="ECO:0007669"/>
    <property type="project" value="UniProtKB-ARBA"/>
</dbReference>
<dbReference type="PANTHER" id="PTHR35201:SF4">
    <property type="entry name" value="BETA-PINACENE SYNTHASE-RELATED"/>
    <property type="match status" value="1"/>
</dbReference>
<dbReference type="OrthoDB" id="2861623at2759"/>
<dbReference type="PANTHER" id="PTHR35201">
    <property type="entry name" value="TERPENE SYNTHASE"/>
    <property type="match status" value="1"/>
</dbReference>
<keyword evidence="3 4" id="KW-0460">Magnesium</keyword>
<dbReference type="EC" id="4.2.3.-" evidence="4"/>
<dbReference type="Gene3D" id="1.10.600.10">
    <property type="entry name" value="Farnesyl Diphosphate Synthase"/>
    <property type="match status" value="1"/>
</dbReference>
<evidence type="ECO:0000313" key="5">
    <source>
        <dbReference type="EMBL" id="GFF18268.1"/>
    </source>
</evidence>
<dbReference type="Proteomes" id="UP000452235">
    <property type="component" value="Unassembled WGS sequence"/>
</dbReference>
<accession>A0A5M3ZA39</accession>
<evidence type="ECO:0000256" key="3">
    <source>
        <dbReference type="ARBA" id="ARBA00022842"/>
    </source>
</evidence>
<evidence type="ECO:0000256" key="2">
    <source>
        <dbReference type="ARBA" id="ARBA00006333"/>
    </source>
</evidence>
<comment type="caution">
    <text evidence="5">The sequence shown here is derived from an EMBL/GenBank/DDBJ whole genome shotgun (WGS) entry which is preliminary data.</text>
</comment>
<comment type="cofactor">
    <cofactor evidence="1 4">
        <name>Mg(2+)</name>
        <dbReference type="ChEBI" id="CHEBI:18420"/>
    </cofactor>
</comment>
<dbReference type="InterPro" id="IPR008949">
    <property type="entry name" value="Isoprenoid_synthase_dom_sf"/>
</dbReference>
<dbReference type="GO" id="GO:0046872">
    <property type="term" value="F:metal ion binding"/>
    <property type="evidence" value="ECO:0007669"/>
    <property type="project" value="UniProtKB-KW"/>
</dbReference>
<evidence type="ECO:0000313" key="6">
    <source>
        <dbReference type="Proteomes" id="UP000452235"/>
    </source>
</evidence>
<keyword evidence="4" id="KW-0479">Metal-binding</keyword>
<name>A0A5M3ZA39_ASPTE</name>
<protein>
    <recommendedName>
        <fullName evidence="4">Terpene synthase</fullName>
        <ecNumber evidence="4">4.2.3.-</ecNumber>
    </recommendedName>
</protein>
<sequence length="306" mass="35539">MLVTALMILVVSFAKWTLSDPIERSLYPNDPIKACEIKKQDIALNTAMFWPHAELSRLVVCSYISLWLFLWDDQIDDKTGTRHSDMEAARRAHAEVLSYMSYCLQLDSGYPEVKPTDPLILLFKDIGDALCREYDIDQREDVFEYLRLYIQGIEKEQLLNVENRMPSIDEYLAIRRQSSAVLLTLAMNDYTVSRRLPEKLRYHPAVRELCEQTNIAISIANDIFSLEKEFKNGALLNYIPVAYSKTKDAQQATDEAVISVDMAIRKFEWAKKESLYAAQRMGLPESEVRWFIEGCEYQMTGNIYWR</sequence>
<organism evidence="5 6">
    <name type="scientific">Aspergillus terreus</name>
    <dbReference type="NCBI Taxonomy" id="33178"/>
    <lineage>
        <taxon>Eukaryota</taxon>
        <taxon>Fungi</taxon>
        <taxon>Dikarya</taxon>
        <taxon>Ascomycota</taxon>
        <taxon>Pezizomycotina</taxon>
        <taxon>Eurotiomycetes</taxon>
        <taxon>Eurotiomycetidae</taxon>
        <taxon>Eurotiales</taxon>
        <taxon>Aspergillaceae</taxon>
        <taxon>Aspergillus</taxon>
        <taxon>Aspergillus subgen. Circumdati</taxon>
    </lineage>
</organism>
<evidence type="ECO:0000256" key="4">
    <source>
        <dbReference type="RuleBase" id="RU366034"/>
    </source>
</evidence>
<dbReference type="InterPro" id="IPR034686">
    <property type="entry name" value="Terpene_cyclase-like_2"/>
</dbReference>
<dbReference type="GO" id="GO:0010333">
    <property type="term" value="F:terpene synthase activity"/>
    <property type="evidence" value="ECO:0007669"/>
    <property type="project" value="InterPro"/>
</dbReference>
<dbReference type="SUPFAM" id="SSF48576">
    <property type="entry name" value="Terpenoid synthases"/>
    <property type="match status" value="1"/>
</dbReference>